<dbReference type="AlphaFoldDB" id="A0AAD7S7C1"/>
<accession>A0AAD7S7C1</accession>
<sequence length="99" mass="10689">MGKEHRALGPPCLSPLTRHYAGPEWTYRLGLITGGTSGHAHGSRRPATDEDKCADARLQNCFFGVRSVALGEAEPGRGPNFETVGEKRHTGYIVHVCAC</sequence>
<evidence type="ECO:0000313" key="1">
    <source>
        <dbReference type="EMBL" id="KAJ8397042.1"/>
    </source>
</evidence>
<proteinExistence type="predicted"/>
<dbReference type="EMBL" id="JAINUG010000101">
    <property type="protein sequence ID" value="KAJ8397042.1"/>
    <property type="molecule type" value="Genomic_DNA"/>
</dbReference>
<reference evidence="1" key="1">
    <citation type="journal article" date="2023" name="Science">
        <title>Genome structures resolve the early diversification of teleost fishes.</title>
        <authorList>
            <person name="Parey E."/>
            <person name="Louis A."/>
            <person name="Montfort J."/>
            <person name="Bouchez O."/>
            <person name="Roques C."/>
            <person name="Iampietro C."/>
            <person name="Lluch J."/>
            <person name="Castinel A."/>
            <person name="Donnadieu C."/>
            <person name="Desvignes T."/>
            <person name="Floi Bucao C."/>
            <person name="Jouanno E."/>
            <person name="Wen M."/>
            <person name="Mejri S."/>
            <person name="Dirks R."/>
            <person name="Jansen H."/>
            <person name="Henkel C."/>
            <person name="Chen W.J."/>
            <person name="Zahm M."/>
            <person name="Cabau C."/>
            <person name="Klopp C."/>
            <person name="Thompson A.W."/>
            <person name="Robinson-Rechavi M."/>
            <person name="Braasch I."/>
            <person name="Lecointre G."/>
            <person name="Bobe J."/>
            <person name="Postlethwait J.H."/>
            <person name="Berthelot C."/>
            <person name="Roest Crollius H."/>
            <person name="Guiguen Y."/>
        </authorList>
    </citation>
    <scope>NUCLEOTIDE SEQUENCE</scope>
    <source>
        <strain evidence="1">NC1722</strain>
    </source>
</reference>
<gene>
    <name evidence="1" type="ORF">AAFF_G00010960</name>
</gene>
<keyword evidence="2" id="KW-1185">Reference proteome</keyword>
<dbReference type="Proteomes" id="UP001221898">
    <property type="component" value="Unassembled WGS sequence"/>
</dbReference>
<name>A0AAD7S7C1_9TELE</name>
<evidence type="ECO:0000313" key="2">
    <source>
        <dbReference type="Proteomes" id="UP001221898"/>
    </source>
</evidence>
<organism evidence="1 2">
    <name type="scientific">Aldrovandia affinis</name>
    <dbReference type="NCBI Taxonomy" id="143900"/>
    <lineage>
        <taxon>Eukaryota</taxon>
        <taxon>Metazoa</taxon>
        <taxon>Chordata</taxon>
        <taxon>Craniata</taxon>
        <taxon>Vertebrata</taxon>
        <taxon>Euteleostomi</taxon>
        <taxon>Actinopterygii</taxon>
        <taxon>Neopterygii</taxon>
        <taxon>Teleostei</taxon>
        <taxon>Notacanthiformes</taxon>
        <taxon>Halosauridae</taxon>
        <taxon>Aldrovandia</taxon>
    </lineage>
</organism>
<protein>
    <submittedName>
        <fullName evidence="1">Uncharacterized protein</fullName>
    </submittedName>
</protein>
<comment type="caution">
    <text evidence="1">The sequence shown here is derived from an EMBL/GenBank/DDBJ whole genome shotgun (WGS) entry which is preliminary data.</text>
</comment>